<dbReference type="PANTHER" id="PTHR13742:SF17">
    <property type="entry name" value="RE32990P-RELATED"/>
    <property type="match status" value="1"/>
</dbReference>
<dbReference type="Proteomes" id="UP000094527">
    <property type="component" value="Unassembled WGS sequence"/>
</dbReference>
<dbReference type="EMBL" id="LJIJ01000335">
    <property type="protein sequence ID" value="ODM98693.1"/>
    <property type="molecule type" value="Genomic_DNA"/>
</dbReference>
<dbReference type="GO" id="GO:0006357">
    <property type="term" value="P:regulation of transcription by RNA polymerase II"/>
    <property type="evidence" value="ECO:0007669"/>
    <property type="project" value="InterPro"/>
</dbReference>
<protein>
    <submittedName>
        <fullName evidence="1">Retinoblastoma-like protein 2</fullName>
    </submittedName>
</protein>
<dbReference type="STRING" id="48709.A0A1D2N076"/>
<dbReference type="InterPro" id="IPR028309">
    <property type="entry name" value="RB_fam"/>
</dbReference>
<name>A0A1D2N076_ORCCI</name>
<dbReference type="GO" id="GO:0030154">
    <property type="term" value="P:cell differentiation"/>
    <property type="evidence" value="ECO:0007669"/>
    <property type="project" value="TreeGrafter"/>
</dbReference>
<gene>
    <name evidence="1" type="ORF">Ocin01_07983</name>
</gene>
<evidence type="ECO:0000313" key="2">
    <source>
        <dbReference type="Proteomes" id="UP000094527"/>
    </source>
</evidence>
<evidence type="ECO:0000313" key="1">
    <source>
        <dbReference type="EMBL" id="ODM98693.1"/>
    </source>
</evidence>
<dbReference type="OrthoDB" id="844594at2759"/>
<dbReference type="AlphaFoldDB" id="A0A1D2N076"/>
<organism evidence="1 2">
    <name type="scientific">Orchesella cincta</name>
    <name type="common">Springtail</name>
    <name type="synonym">Podura cincta</name>
    <dbReference type="NCBI Taxonomy" id="48709"/>
    <lineage>
        <taxon>Eukaryota</taxon>
        <taxon>Metazoa</taxon>
        <taxon>Ecdysozoa</taxon>
        <taxon>Arthropoda</taxon>
        <taxon>Hexapoda</taxon>
        <taxon>Collembola</taxon>
        <taxon>Entomobryomorpha</taxon>
        <taxon>Entomobryoidea</taxon>
        <taxon>Orchesellidae</taxon>
        <taxon>Orchesellinae</taxon>
        <taxon>Orchesella</taxon>
    </lineage>
</organism>
<dbReference type="GO" id="GO:0000977">
    <property type="term" value="F:RNA polymerase II transcription regulatory region sequence-specific DNA binding"/>
    <property type="evidence" value="ECO:0007669"/>
    <property type="project" value="TreeGrafter"/>
</dbReference>
<dbReference type="PANTHER" id="PTHR13742">
    <property type="entry name" value="RETINOBLASTOMA-ASSOCIATED PROTEIN RB -RELATED"/>
    <property type="match status" value="1"/>
</dbReference>
<accession>A0A1D2N076</accession>
<dbReference type="Gene3D" id="1.10.472.10">
    <property type="entry name" value="Cyclin-like"/>
    <property type="match status" value="1"/>
</dbReference>
<proteinExistence type="predicted"/>
<dbReference type="GO" id="GO:0005667">
    <property type="term" value="C:transcription regulator complex"/>
    <property type="evidence" value="ECO:0007669"/>
    <property type="project" value="TreeGrafter"/>
</dbReference>
<dbReference type="GO" id="GO:2000134">
    <property type="term" value="P:negative regulation of G1/S transition of mitotic cell cycle"/>
    <property type="evidence" value="ECO:0007669"/>
    <property type="project" value="TreeGrafter"/>
</dbReference>
<comment type="caution">
    <text evidence="1">The sequence shown here is derived from an EMBL/GenBank/DDBJ whole genome shotgun (WGS) entry which is preliminary data.</text>
</comment>
<sequence>MSITEGVITEGEIIVLPEIHHIVDEAYERFQELCADLNLDAITKENTWRTFVTVKQKFTLEGDPAHWLCCAIYVACRQACVPSVAPLPPFNGNSLINTNSFELQSLVDFFDTEQRKWAQDDEQALNQEFLSQIEVWKRHFAVDQQVIFKKFEAMLLVEIFKRFSRVET</sequence>
<reference evidence="1 2" key="1">
    <citation type="journal article" date="2016" name="Genome Biol. Evol.">
        <title>Gene Family Evolution Reflects Adaptation to Soil Environmental Stressors in the Genome of the Collembolan Orchesella cincta.</title>
        <authorList>
            <person name="Faddeeva-Vakhrusheva A."/>
            <person name="Derks M.F."/>
            <person name="Anvar S.Y."/>
            <person name="Agamennone V."/>
            <person name="Suring W."/>
            <person name="Smit S."/>
            <person name="van Straalen N.M."/>
            <person name="Roelofs D."/>
        </authorList>
    </citation>
    <scope>NUCLEOTIDE SEQUENCE [LARGE SCALE GENOMIC DNA]</scope>
    <source>
        <tissue evidence="1">Mixed pool</tissue>
    </source>
</reference>
<keyword evidence="2" id="KW-1185">Reference proteome</keyword>
<dbReference type="GO" id="GO:0000785">
    <property type="term" value="C:chromatin"/>
    <property type="evidence" value="ECO:0007669"/>
    <property type="project" value="TreeGrafter"/>
</dbReference>